<feature type="domain" description="N-acetyltransferase" evidence="1">
    <location>
        <begin position="5"/>
        <end position="90"/>
    </location>
</feature>
<dbReference type="Gene3D" id="3.40.630.30">
    <property type="match status" value="1"/>
</dbReference>
<dbReference type="EMBL" id="CP007035">
    <property type="protein sequence ID" value="AHF16954.1"/>
    <property type="molecule type" value="Genomic_DNA"/>
</dbReference>
<organism evidence="2 3">
    <name type="scientific">Niabella soli DSM 19437</name>
    <dbReference type="NCBI Taxonomy" id="929713"/>
    <lineage>
        <taxon>Bacteria</taxon>
        <taxon>Pseudomonadati</taxon>
        <taxon>Bacteroidota</taxon>
        <taxon>Chitinophagia</taxon>
        <taxon>Chitinophagales</taxon>
        <taxon>Chitinophagaceae</taxon>
        <taxon>Niabella</taxon>
    </lineage>
</organism>
<dbReference type="STRING" id="929713.NIASO_20760"/>
<dbReference type="PROSITE" id="PS51729">
    <property type="entry name" value="GNAT_YJDJ"/>
    <property type="match status" value="1"/>
</dbReference>
<dbReference type="HOGENOM" id="CLU_132888_0_2_10"/>
<dbReference type="InterPro" id="IPR031165">
    <property type="entry name" value="GNAT_YJDJ"/>
</dbReference>
<dbReference type="PANTHER" id="PTHR31435:SF9">
    <property type="entry name" value="PROTEIN NATD1"/>
    <property type="match status" value="1"/>
</dbReference>
<dbReference type="Pfam" id="PF14542">
    <property type="entry name" value="Acetyltransf_CG"/>
    <property type="match status" value="1"/>
</dbReference>
<proteinExistence type="predicted"/>
<evidence type="ECO:0000259" key="1">
    <source>
        <dbReference type="PROSITE" id="PS51729"/>
    </source>
</evidence>
<dbReference type="GO" id="GO:0016740">
    <property type="term" value="F:transferase activity"/>
    <property type="evidence" value="ECO:0007669"/>
    <property type="project" value="UniProtKB-KW"/>
</dbReference>
<protein>
    <submittedName>
        <fullName evidence="2">Acetyltransferase</fullName>
    </submittedName>
</protein>
<sequence>MMQIVNNSREQQFEIESEGQKAYLTYRFYKRSIAFMHTFVPELLGDKGIASALAEEAFRYAKEIKKSVMVYCPFVAGFIRRHPEYKEQLDPEYYHNKR</sequence>
<dbReference type="SUPFAM" id="SSF55729">
    <property type="entry name" value="Acyl-CoA N-acyltransferases (Nat)"/>
    <property type="match status" value="1"/>
</dbReference>
<keyword evidence="2" id="KW-0808">Transferase</keyword>
<keyword evidence="3" id="KW-1185">Reference proteome</keyword>
<dbReference type="PANTHER" id="PTHR31435">
    <property type="entry name" value="PROTEIN NATD1"/>
    <property type="match status" value="1"/>
</dbReference>
<dbReference type="KEGG" id="nso:NIASO_20760"/>
<dbReference type="eggNOG" id="COG2388">
    <property type="taxonomic scope" value="Bacteria"/>
</dbReference>
<evidence type="ECO:0000313" key="2">
    <source>
        <dbReference type="EMBL" id="AHF16954.1"/>
    </source>
</evidence>
<name>W0F673_9BACT</name>
<evidence type="ECO:0000313" key="3">
    <source>
        <dbReference type="Proteomes" id="UP000003586"/>
    </source>
</evidence>
<dbReference type="InterPro" id="IPR045057">
    <property type="entry name" value="Gcn5-rel_NAT"/>
</dbReference>
<dbReference type="OrthoDB" id="1120671at2"/>
<gene>
    <name evidence="2" type="ORF">NIASO_20760</name>
</gene>
<accession>W0F673</accession>
<dbReference type="AlphaFoldDB" id="W0F673"/>
<dbReference type="InterPro" id="IPR016181">
    <property type="entry name" value="Acyl_CoA_acyltransferase"/>
</dbReference>
<dbReference type="Proteomes" id="UP000003586">
    <property type="component" value="Chromosome"/>
</dbReference>
<dbReference type="RefSeq" id="WP_008582501.1">
    <property type="nucleotide sequence ID" value="NZ_CP007035.1"/>
</dbReference>
<reference evidence="2 3" key="1">
    <citation type="submission" date="2013-12" db="EMBL/GenBank/DDBJ databases">
        <authorList>
            <consortium name="DOE Joint Genome Institute"/>
            <person name="Eisen J."/>
            <person name="Huntemann M."/>
            <person name="Han J."/>
            <person name="Chen A."/>
            <person name="Kyrpides N."/>
            <person name="Mavromatis K."/>
            <person name="Markowitz V."/>
            <person name="Palaniappan K."/>
            <person name="Ivanova N."/>
            <person name="Schaumberg A."/>
            <person name="Pati A."/>
            <person name="Liolios K."/>
            <person name="Nordberg H.P."/>
            <person name="Cantor M.N."/>
            <person name="Hua S.X."/>
            <person name="Woyke T."/>
        </authorList>
    </citation>
    <scope>NUCLEOTIDE SEQUENCE [LARGE SCALE GENOMIC DNA]</scope>
    <source>
        <strain evidence="3">DSM 19437</strain>
    </source>
</reference>